<proteinExistence type="predicted"/>
<keyword evidence="1" id="KW-0813">Transport</keyword>
<evidence type="ECO:0000256" key="1">
    <source>
        <dbReference type="ARBA" id="ARBA00022448"/>
    </source>
</evidence>
<dbReference type="InterPro" id="IPR050166">
    <property type="entry name" value="ABC_transporter_ATP-bind"/>
</dbReference>
<dbReference type="GO" id="GO:0005524">
    <property type="term" value="F:ATP binding"/>
    <property type="evidence" value="ECO:0007669"/>
    <property type="project" value="UniProtKB-KW"/>
</dbReference>
<dbReference type="CDD" id="cd03293">
    <property type="entry name" value="ABC_NrtD_SsuB_transporters"/>
    <property type="match status" value="1"/>
</dbReference>
<dbReference type="PROSITE" id="PS50893">
    <property type="entry name" value="ABC_TRANSPORTER_2"/>
    <property type="match status" value="1"/>
</dbReference>
<sequence>MQDAARPRTKIEVCNLTKRFGELLVLDDISFSVAEGEFVAIVGPTGCGKTTFLNALSCLLPASNGQILIDGTPADPKRHNISYVFQEPTCLPWRTVRENVAYGMEVKGRPRKEIDERLDHILDMVGLTQCASLYPNQISASMQQRIAVSRAFAVDPDLLLMDEPYGQLDVKLRFYLEDELVNLWRKLRSTVLFITHNIEEAVYVSERILVLSNKPTRIKAEVKVDLPRPRDFMDPEFVRIREHVTNLIRWW</sequence>
<dbReference type="Gene3D" id="3.40.50.300">
    <property type="entry name" value="P-loop containing nucleotide triphosphate hydrolases"/>
    <property type="match status" value="1"/>
</dbReference>
<protein>
    <submittedName>
        <fullName evidence="5">ABC transporter ATP-binding protein</fullName>
    </submittedName>
</protein>
<dbReference type="InterPro" id="IPR027417">
    <property type="entry name" value="P-loop_NTPase"/>
</dbReference>
<dbReference type="InterPro" id="IPR003593">
    <property type="entry name" value="AAA+_ATPase"/>
</dbReference>
<evidence type="ECO:0000256" key="2">
    <source>
        <dbReference type="ARBA" id="ARBA00022741"/>
    </source>
</evidence>
<reference evidence="5" key="1">
    <citation type="submission" date="2023-09" db="EMBL/GenBank/DDBJ databases">
        <authorList>
            <consortium name="CW5 consortium"/>
            <person name="Lu C.-W."/>
        </authorList>
    </citation>
    <scope>NUCLEOTIDE SEQUENCE</scope>
    <source>
        <strain evidence="5">KPS</strain>
    </source>
</reference>
<dbReference type="SMART" id="SM00382">
    <property type="entry name" value="AAA"/>
    <property type="match status" value="1"/>
</dbReference>
<organism evidence="5 6">
    <name type="scientific">Nitratidesulfovibrio liaohensis</name>
    <dbReference type="NCBI Taxonomy" id="2604158"/>
    <lineage>
        <taxon>Bacteria</taxon>
        <taxon>Pseudomonadati</taxon>
        <taxon>Thermodesulfobacteriota</taxon>
        <taxon>Desulfovibrionia</taxon>
        <taxon>Desulfovibrionales</taxon>
        <taxon>Desulfovibrionaceae</taxon>
        <taxon>Nitratidesulfovibrio</taxon>
    </lineage>
</organism>
<dbReference type="RefSeq" id="WP_012611667.1">
    <property type="nucleotide sequence ID" value="NZ_CP133659.1"/>
</dbReference>
<dbReference type="PANTHER" id="PTHR42788:SF13">
    <property type="entry name" value="ALIPHATIC SULFONATES IMPORT ATP-BINDING PROTEIN SSUB"/>
    <property type="match status" value="1"/>
</dbReference>
<keyword evidence="2" id="KW-0547">Nucleotide-binding</keyword>
<dbReference type="EMBL" id="CP133659">
    <property type="protein sequence ID" value="WMW66090.1"/>
    <property type="molecule type" value="Genomic_DNA"/>
</dbReference>
<keyword evidence="6" id="KW-1185">Reference proteome</keyword>
<evidence type="ECO:0000259" key="4">
    <source>
        <dbReference type="PROSITE" id="PS50893"/>
    </source>
</evidence>
<gene>
    <name evidence="5" type="ORF">KPS_000638</name>
</gene>
<dbReference type="Proteomes" id="UP001180616">
    <property type="component" value="Chromosome"/>
</dbReference>
<dbReference type="SUPFAM" id="SSF52540">
    <property type="entry name" value="P-loop containing nucleoside triphosphate hydrolases"/>
    <property type="match status" value="1"/>
</dbReference>
<evidence type="ECO:0000313" key="5">
    <source>
        <dbReference type="EMBL" id="WMW66090.1"/>
    </source>
</evidence>
<keyword evidence="3 5" id="KW-0067">ATP-binding</keyword>
<feature type="domain" description="ABC transporter" evidence="4">
    <location>
        <begin position="11"/>
        <end position="238"/>
    </location>
</feature>
<evidence type="ECO:0000313" key="6">
    <source>
        <dbReference type="Proteomes" id="UP001180616"/>
    </source>
</evidence>
<accession>A0ABY9R643</accession>
<dbReference type="Pfam" id="PF00005">
    <property type="entry name" value="ABC_tran"/>
    <property type="match status" value="1"/>
</dbReference>
<evidence type="ECO:0000256" key="3">
    <source>
        <dbReference type="ARBA" id="ARBA00022840"/>
    </source>
</evidence>
<dbReference type="InterPro" id="IPR003439">
    <property type="entry name" value="ABC_transporter-like_ATP-bd"/>
</dbReference>
<dbReference type="PANTHER" id="PTHR42788">
    <property type="entry name" value="TAURINE IMPORT ATP-BINDING PROTEIN-RELATED"/>
    <property type="match status" value="1"/>
</dbReference>
<name>A0ABY9R643_9BACT</name>